<organism evidence="5 6">
    <name type="scientific">Rubripirellula lacrimiformis</name>
    <dbReference type="NCBI Taxonomy" id="1930273"/>
    <lineage>
        <taxon>Bacteria</taxon>
        <taxon>Pseudomonadati</taxon>
        <taxon>Planctomycetota</taxon>
        <taxon>Planctomycetia</taxon>
        <taxon>Pirellulales</taxon>
        <taxon>Pirellulaceae</taxon>
        <taxon>Rubripirellula</taxon>
    </lineage>
</organism>
<keyword evidence="5" id="KW-0808">Transferase</keyword>
<accession>A0A517NAY8</accession>
<dbReference type="AlphaFoldDB" id="A0A517NAY8"/>
<keyword evidence="2" id="KW-0663">Pyridoxal phosphate</keyword>
<dbReference type="InterPro" id="IPR018319">
    <property type="entry name" value="SelA-like"/>
</dbReference>
<dbReference type="Pfam" id="PF03841">
    <property type="entry name" value="SelA"/>
    <property type="match status" value="1"/>
</dbReference>
<feature type="region of interest" description="Disordered" evidence="4">
    <location>
        <begin position="441"/>
        <end position="484"/>
    </location>
</feature>
<dbReference type="PANTHER" id="PTHR32328:SF0">
    <property type="entry name" value="L-SERYL-TRNA(SEC) SELENIUM TRANSFERASE"/>
    <property type="match status" value="1"/>
</dbReference>
<evidence type="ECO:0000256" key="3">
    <source>
        <dbReference type="ARBA" id="ARBA00044507"/>
    </source>
</evidence>
<keyword evidence="6" id="KW-1185">Reference proteome</keyword>
<evidence type="ECO:0000256" key="1">
    <source>
        <dbReference type="ARBA" id="ARBA00001933"/>
    </source>
</evidence>
<comment type="similarity">
    <text evidence="3">Belongs to the SelA family.</text>
</comment>
<proteinExistence type="inferred from homology"/>
<evidence type="ECO:0000256" key="4">
    <source>
        <dbReference type="SAM" id="MobiDB-lite"/>
    </source>
</evidence>
<dbReference type="PANTHER" id="PTHR32328">
    <property type="entry name" value="L-SERYL-TRNA(SEC) SELENIUM TRANSFERASE"/>
    <property type="match status" value="1"/>
</dbReference>
<dbReference type="RefSeq" id="WP_218933946.1">
    <property type="nucleotide sequence ID" value="NZ_CP036525.1"/>
</dbReference>
<dbReference type="GO" id="GO:0004125">
    <property type="term" value="F:L-seryl-tRNA(Sec) selenium transferase activity"/>
    <property type="evidence" value="ECO:0007669"/>
    <property type="project" value="UniProtKB-EC"/>
</dbReference>
<evidence type="ECO:0000313" key="5">
    <source>
        <dbReference type="EMBL" id="QDT04178.1"/>
    </source>
</evidence>
<comment type="cofactor">
    <cofactor evidence="1">
        <name>pyridoxal 5'-phosphate</name>
        <dbReference type="ChEBI" id="CHEBI:597326"/>
    </cofactor>
</comment>
<reference evidence="5 6" key="1">
    <citation type="submission" date="2019-02" db="EMBL/GenBank/DDBJ databases">
        <title>Deep-cultivation of Planctomycetes and their phenomic and genomic characterization uncovers novel biology.</title>
        <authorList>
            <person name="Wiegand S."/>
            <person name="Jogler M."/>
            <person name="Boedeker C."/>
            <person name="Pinto D."/>
            <person name="Vollmers J."/>
            <person name="Rivas-Marin E."/>
            <person name="Kohn T."/>
            <person name="Peeters S.H."/>
            <person name="Heuer A."/>
            <person name="Rast P."/>
            <person name="Oberbeckmann S."/>
            <person name="Bunk B."/>
            <person name="Jeske O."/>
            <person name="Meyerdierks A."/>
            <person name="Storesund J.E."/>
            <person name="Kallscheuer N."/>
            <person name="Luecker S."/>
            <person name="Lage O.M."/>
            <person name="Pohl T."/>
            <person name="Merkel B.J."/>
            <person name="Hornburger P."/>
            <person name="Mueller R.-W."/>
            <person name="Bruemmer F."/>
            <person name="Labrenz M."/>
            <person name="Spormann A.M."/>
            <person name="Op den Camp H."/>
            <person name="Overmann J."/>
            <person name="Amann R."/>
            <person name="Jetten M.S.M."/>
            <person name="Mascher T."/>
            <person name="Medema M.H."/>
            <person name="Devos D.P."/>
            <person name="Kaster A.-K."/>
            <person name="Ovreas L."/>
            <person name="Rohde M."/>
            <person name="Galperin M.Y."/>
            <person name="Jogler C."/>
        </authorList>
    </citation>
    <scope>NUCLEOTIDE SEQUENCE [LARGE SCALE GENOMIC DNA]</scope>
    <source>
        <strain evidence="5 6">K22_7</strain>
    </source>
</reference>
<dbReference type="SUPFAM" id="SSF53383">
    <property type="entry name" value="PLP-dependent transferases"/>
    <property type="match status" value="1"/>
</dbReference>
<evidence type="ECO:0000313" key="6">
    <source>
        <dbReference type="Proteomes" id="UP000318538"/>
    </source>
</evidence>
<dbReference type="KEGG" id="rlc:K227x_25670"/>
<sequence>MAIPPWTIDLLRRGLSDVAKKAREPEVMEKIKNQASEILQDFPQSAARSIDAVMRTADTGRRSVQRWARQHTTVAVPMLNASGTLLTERGTGVPLADAVTEIGCELIGGDTVGGSEFRQRIQRRLDRCLPDASGQSVAIAHRLEAAVAAITLIGDNREIVIHRSQAIGLAGGQSLPDVLVAALASDGQRKLSEVGSSNRAVESDFGSRDHFITVLADDGSLPVAAFDFDGRDVIQVAVLPIATLGRSDRDDQIPSVESVLAAGADVVVFSGQGIAGGPACGILVGPKDLVHQIQACPAWASLAASEATIAMMTVALEITSSSTPVFSSSTTMPIESLLATSAENLKGRAERMAIRLTADDGIAHCQVTADDAGLTSGGRWKFPSRQLRLRHHHRSATEWAKRLRADIPSVLAAVDGDDLVIDLRWIAAADDGKLATALGGHGDSSAIESPTDDSQGTQAPQADSIRNNSDLDAATIPDPPQAPS</sequence>
<gene>
    <name evidence="5" type="primary">selA</name>
    <name evidence="5" type="ORF">K227x_25670</name>
</gene>
<dbReference type="InterPro" id="IPR015424">
    <property type="entry name" value="PyrdxlP-dep_Trfase"/>
</dbReference>
<name>A0A517NAY8_9BACT</name>
<dbReference type="EC" id="2.9.1.1" evidence="5"/>
<feature type="compositionally biased region" description="Polar residues" evidence="4">
    <location>
        <begin position="446"/>
        <end position="470"/>
    </location>
</feature>
<dbReference type="Gene3D" id="3.40.640.10">
    <property type="entry name" value="Type I PLP-dependent aspartate aminotransferase-like (Major domain)"/>
    <property type="match status" value="1"/>
</dbReference>
<dbReference type="EMBL" id="CP036525">
    <property type="protein sequence ID" value="QDT04178.1"/>
    <property type="molecule type" value="Genomic_DNA"/>
</dbReference>
<evidence type="ECO:0000256" key="2">
    <source>
        <dbReference type="ARBA" id="ARBA00022898"/>
    </source>
</evidence>
<dbReference type="Proteomes" id="UP000318538">
    <property type="component" value="Chromosome"/>
</dbReference>
<dbReference type="InterPro" id="IPR015421">
    <property type="entry name" value="PyrdxlP-dep_Trfase_major"/>
</dbReference>
<protein>
    <submittedName>
        <fullName evidence="5">L-seryl-tRNA(Sec) selenium transferase</fullName>
        <ecNumber evidence="5">2.9.1.1</ecNumber>
    </submittedName>
</protein>
<dbReference type="Gene3D" id="3.90.1150.180">
    <property type="match status" value="1"/>
</dbReference>